<feature type="transmembrane region" description="Helical" evidence="2">
    <location>
        <begin position="12"/>
        <end position="29"/>
    </location>
</feature>
<keyword evidence="2" id="KW-0812">Transmembrane</keyword>
<feature type="transmembrane region" description="Helical" evidence="2">
    <location>
        <begin position="153"/>
        <end position="173"/>
    </location>
</feature>
<feature type="region of interest" description="Disordered" evidence="1">
    <location>
        <begin position="179"/>
        <end position="221"/>
    </location>
</feature>
<proteinExistence type="predicted"/>
<feature type="transmembrane region" description="Helical" evidence="2">
    <location>
        <begin position="124"/>
        <end position="146"/>
    </location>
</feature>
<feature type="compositionally biased region" description="Basic and acidic residues" evidence="1">
    <location>
        <begin position="204"/>
        <end position="213"/>
    </location>
</feature>
<evidence type="ECO:0000256" key="1">
    <source>
        <dbReference type="SAM" id="MobiDB-lite"/>
    </source>
</evidence>
<dbReference type="Proteomes" id="UP000248616">
    <property type="component" value="Unassembled WGS sequence"/>
</dbReference>
<reference evidence="4" key="1">
    <citation type="submission" date="2017-03" db="EMBL/GenBank/DDBJ databases">
        <authorList>
            <person name="Safronova V.I."/>
            <person name="Sazanova A.L."/>
            <person name="Chirak E.R."/>
        </authorList>
    </citation>
    <scope>NUCLEOTIDE SEQUENCE [LARGE SCALE GENOMIC DNA]</scope>
    <source>
        <strain evidence="4">Ach-343</strain>
    </source>
</reference>
<dbReference type="AlphaFoldDB" id="A0A2W7CBM2"/>
<gene>
    <name evidence="3" type="ORF">B5V02_00580</name>
</gene>
<keyword evidence="2" id="KW-1133">Transmembrane helix</keyword>
<dbReference type="EMBL" id="MZXV01000002">
    <property type="protein sequence ID" value="PZV40447.1"/>
    <property type="molecule type" value="Genomic_DNA"/>
</dbReference>
<dbReference type="RefSeq" id="WP_111542348.1">
    <property type="nucleotide sequence ID" value="NZ_MZXV01000002.1"/>
</dbReference>
<feature type="transmembrane region" description="Helical" evidence="2">
    <location>
        <begin position="93"/>
        <end position="112"/>
    </location>
</feature>
<dbReference type="OrthoDB" id="7846047at2"/>
<keyword evidence="4" id="KW-1185">Reference proteome</keyword>
<keyword evidence="2" id="KW-0472">Membrane</keyword>
<evidence type="ECO:0000256" key="2">
    <source>
        <dbReference type="SAM" id="Phobius"/>
    </source>
</evidence>
<protein>
    <submittedName>
        <fullName evidence="3">Uncharacterized protein</fullName>
    </submittedName>
</protein>
<comment type="caution">
    <text evidence="3">The sequence shown here is derived from an EMBL/GenBank/DDBJ whole genome shotgun (WGS) entry which is preliminary data.</text>
</comment>
<organism evidence="3 4">
    <name type="scientific">Mesorhizobium kowhaii</name>
    <dbReference type="NCBI Taxonomy" id="1300272"/>
    <lineage>
        <taxon>Bacteria</taxon>
        <taxon>Pseudomonadati</taxon>
        <taxon>Pseudomonadota</taxon>
        <taxon>Alphaproteobacteria</taxon>
        <taxon>Hyphomicrobiales</taxon>
        <taxon>Phyllobacteriaceae</taxon>
        <taxon>Mesorhizobium</taxon>
    </lineage>
</organism>
<name>A0A2W7CBM2_9HYPH</name>
<sequence length="221" mass="23348">MTSWWILNSGLSLERVIPLAGLGVAIALVRARHAVVASMTFLLGAALGMLFQDQYLALMAGVPGATTHLFLTGPFSAVAAGLLLIIPARARPWVLPFAAMLIGAMLGVATMLTDPTLPDPAIPLIAVLIALWIMAIIGLSGHAFWLEWFPIAARILGSWLIAIGLLLGGTAIATKPPMLAPPPSQAPLDDGLTNARPFETPLPEFDRPRDRSKSGARTLLP</sequence>
<feature type="transmembrane region" description="Helical" evidence="2">
    <location>
        <begin position="68"/>
        <end position="86"/>
    </location>
</feature>
<accession>A0A2W7CBM2</accession>
<evidence type="ECO:0000313" key="4">
    <source>
        <dbReference type="Proteomes" id="UP000248616"/>
    </source>
</evidence>
<evidence type="ECO:0000313" key="3">
    <source>
        <dbReference type="EMBL" id="PZV40447.1"/>
    </source>
</evidence>